<proteinExistence type="predicted"/>
<organism evidence="5 6">
    <name type="scientific">Rhodococcoides kroppenstedtii</name>
    <dbReference type="NCBI Taxonomy" id="293050"/>
    <lineage>
        <taxon>Bacteria</taxon>
        <taxon>Bacillati</taxon>
        <taxon>Actinomycetota</taxon>
        <taxon>Actinomycetes</taxon>
        <taxon>Mycobacteriales</taxon>
        <taxon>Nocardiaceae</taxon>
        <taxon>Rhodococcoides</taxon>
    </lineage>
</organism>
<evidence type="ECO:0000256" key="2">
    <source>
        <dbReference type="ARBA" id="ARBA00022801"/>
    </source>
</evidence>
<dbReference type="EMBL" id="JABUKG010000008">
    <property type="protein sequence ID" value="MBY6320981.1"/>
    <property type="molecule type" value="Genomic_DNA"/>
</dbReference>
<dbReference type="InterPro" id="IPR015797">
    <property type="entry name" value="NUDIX_hydrolase-like_dom_sf"/>
</dbReference>
<dbReference type="CDD" id="cd18877">
    <property type="entry name" value="NUDIX_Hydrolase"/>
    <property type="match status" value="1"/>
</dbReference>
<evidence type="ECO:0000313" key="6">
    <source>
        <dbReference type="Proteomes" id="UP000182054"/>
    </source>
</evidence>
<dbReference type="Gene3D" id="3.90.79.10">
    <property type="entry name" value="Nucleoside Triphosphate Pyrophosphohydrolase"/>
    <property type="match status" value="1"/>
</dbReference>
<gene>
    <name evidence="4" type="ORF">HQ605_09120</name>
    <name evidence="5" type="ORF">SAMN05444374_104162</name>
</gene>
<keyword evidence="7" id="KW-1185">Reference proteome</keyword>
<dbReference type="EMBL" id="FOJN01000004">
    <property type="protein sequence ID" value="SFA47138.1"/>
    <property type="molecule type" value="Genomic_DNA"/>
</dbReference>
<evidence type="ECO:0000259" key="3">
    <source>
        <dbReference type="PROSITE" id="PS51462"/>
    </source>
</evidence>
<sequence>MRGDGDGWVFASDGSRRWGRHGAAGLLLRAPGPSGHATVLLQHRAGWSHHGGTWALPGGAIDSHESPAGAAVREAGEEAGIAGESLTVRGERVTWTEDSGWSYTTVVADAAAQLDTVPNGESTELRWVAEDDVESLPLHPSFAESWPALRSVPVRAVLGPDVDEVPPRTVDLGERGFGWIVAVVTTDRVEETVDASRAAESAVGTTVVITADESVRRAVSPALAAEL</sequence>
<dbReference type="GeneID" id="85485317"/>
<evidence type="ECO:0000313" key="7">
    <source>
        <dbReference type="Proteomes" id="UP001520140"/>
    </source>
</evidence>
<evidence type="ECO:0000256" key="1">
    <source>
        <dbReference type="ARBA" id="ARBA00001946"/>
    </source>
</evidence>
<name>A0A1I0T5S5_9NOCA</name>
<dbReference type="PROSITE" id="PS00893">
    <property type="entry name" value="NUDIX_BOX"/>
    <property type="match status" value="1"/>
</dbReference>
<accession>A0A1I0T5S5</accession>
<dbReference type="RefSeq" id="WP_068099336.1">
    <property type="nucleotide sequence ID" value="NZ_FOJN01000004.1"/>
</dbReference>
<evidence type="ECO:0000313" key="4">
    <source>
        <dbReference type="EMBL" id="MBY6320981.1"/>
    </source>
</evidence>
<protein>
    <submittedName>
        <fullName evidence="5">8-oxo-dGTP diphosphatase</fullName>
    </submittedName>
    <submittedName>
        <fullName evidence="4">NUDIX hydrolase</fullName>
    </submittedName>
</protein>
<dbReference type="PANTHER" id="PTHR43046">
    <property type="entry name" value="GDP-MANNOSE MANNOSYL HYDROLASE"/>
    <property type="match status" value="1"/>
</dbReference>
<dbReference type="OrthoDB" id="3404294at2"/>
<dbReference type="PANTHER" id="PTHR43046:SF2">
    <property type="entry name" value="8-OXO-DGTP DIPHOSPHATASE-RELATED"/>
    <property type="match status" value="1"/>
</dbReference>
<feature type="domain" description="Nudix hydrolase" evidence="3">
    <location>
        <begin position="19"/>
        <end position="150"/>
    </location>
</feature>
<dbReference type="InterPro" id="IPR020084">
    <property type="entry name" value="NUDIX_hydrolase_CS"/>
</dbReference>
<reference evidence="4 7" key="2">
    <citation type="submission" date="2020-06" db="EMBL/GenBank/DDBJ databases">
        <title>Taxonomy, biology and ecology of Rhodococcus bacteria occurring in California pistachio and other woody hosts as revealed by genome sequence analyses.</title>
        <authorList>
            <person name="Gai Y."/>
            <person name="Riely B."/>
        </authorList>
    </citation>
    <scope>NUCLEOTIDE SEQUENCE [LARGE SCALE GENOMIC DNA]</scope>
    <source>
        <strain evidence="4 7">BP-284</strain>
    </source>
</reference>
<reference evidence="5 6" key="1">
    <citation type="submission" date="2016-10" db="EMBL/GenBank/DDBJ databases">
        <authorList>
            <person name="de Groot N.N."/>
        </authorList>
    </citation>
    <scope>NUCLEOTIDE SEQUENCE [LARGE SCALE GENOMIC DNA]</scope>
    <source>
        <strain evidence="5 6">DSM 44908</strain>
    </source>
</reference>
<dbReference type="InterPro" id="IPR000086">
    <property type="entry name" value="NUDIX_hydrolase_dom"/>
</dbReference>
<dbReference type="Proteomes" id="UP000182054">
    <property type="component" value="Unassembled WGS sequence"/>
</dbReference>
<dbReference type="AlphaFoldDB" id="A0A1I0T5S5"/>
<keyword evidence="2 4" id="KW-0378">Hydrolase</keyword>
<dbReference type="GO" id="GO:0016787">
    <property type="term" value="F:hydrolase activity"/>
    <property type="evidence" value="ECO:0007669"/>
    <property type="project" value="UniProtKB-KW"/>
</dbReference>
<dbReference type="Proteomes" id="UP001520140">
    <property type="component" value="Unassembled WGS sequence"/>
</dbReference>
<dbReference type="SUPFAM" id="SSF55811">
    <property type="entry name" value="Nudix"/>
    <property type="match status" value="1"/>
</dbReference>
<dbReference type="PROSITE" id="PS51462">
    <property type="entry name" value="NUDIX"/>
    <property type="match status" value="1"/>
</dbReference>
<dbReference type="Pfam" id="PF00293">
    <property type="entry name" value="NUDIX"/>
    <property type="match status" value="1"/>
</dbReference>
<evidence type="ECO:0000313" key="5">
    <source>
        <dbReference type="EMBL" id="SFA47138.1"/>
    </source>
</evidence>
<comment type="cofactor">
    <cofactor evidence="1">
        <name>Mg(2+)</name>
        <dbReference type="ChEBI" id="CHEBI:18420"/>
    </cofactor>
</comment>